<evidence type="ECO:0000313" key="3">
    <source>
        <dbReference type="Proteomes" id="UP000617340"/>
    </source>
</evidence>
<dbReference type="AlphaFoldDB" id="A0A834JW28"/>
<comment type="caution">
    <text evidence="2">The sequence shown here is derived from an EMBL/GenBank/DDBJ whole genome shotgun (WGS) entry which is preliminary data.</text>
</comment>
<feature type="region of interest" description="Disordered" evidence="1">
    <location>
        <begin position="1"/>
        <end position="21"/>
    </location>
</feature>
<dbReference type="Proteomes" id="UP000617340">
    <property type="component" value="Unassembled WGS sequence"/>
</dbReference>
<sequence length="114" mass="12606">MASSTEDYGSELQELQWGGGSGSHFLRNNSHFLRSGSGGCYEAEDLEPNSRHHAGQHRGYYSPPGTSYTIVERPPSAPHHHSSHTTPYRHRTHATSGTGAISPEQVLRFDYIPM</sequence>
<feature type="region of interest" description="Disordered" evidence="1">
    <location>
        <begin position="44"/>
        <end position="102"/>
    </location>
</feature>
<evidence type="ECO:0000256" key="1">
    <source>
        <dbReference type="SAM" id="MobiDB-lite"/>
    </source>
</evidence>
<reference evidence="2" key="1">
    <citation type="journal article" date="2020" name="G3 (Bethesda)">
        <title>High-Quality Assemblies for Three Invasive Social Wasps from the &lt;i&gt;Vespula&lt;/i&gt; Genus.</title>
        <authorList>
            <person name="Harrop T.W.R."/>
            <person name="Guhlin J."/>
            <person name="McLaughlin G.M."/>
            <person name="Permina E."/>
            <person name="Stockwell P."/>
            <person name="Gilligan J."/>
            <person name="Le Lec M.F."/>
            <person name="Gruber M.A.M."/>
            <person name="Quinn O."/>
            <person name="Lovegrove M."/>
            <person name="Duncan E.J."/>
            <person name="Remnant E.J."/>
            <person name="Van Eeckhoven J."/>
            <person name="Graham B."/>
            <person name="Knapp R.A."/>
            <person name="Langford K.W."/>
            <person name="Kronenberg Z."/>
            <person name="Press M.O."/>
            <person name="Eacker S.M."/>
            <person name="Wilson-Rankin E.E."/>
            <person name="Purcell J."/>
            <person name="Lester P.J."/>
            <person name="Dearden P.K."/>
        </authorList>
    </citation>
    <scope>NUCLEOTIDE SEQUENCE</scope>
    <source>
        <strain evidence="2">Linc-1</strain>
    </source>
</reference>
<accession>A0A834JW28</accession>
<proteinExistence type="predicted"/>
<gene>
    <name evidence="2" type="ORF">HZH68_009758</name>
</gene>
<keyword evidence="3" id="KW-1185">Reference proteome</keyword>
<dbReference type="EMBL" id="JACSDZ010000009">
    <property type="protein sequence ID" value="KAF7395708.1"/>
    <property type="molecule type" value="Genomic_DNA"/>
</dbReference>
<feature type="compositionally biased region" description="Basic residues" evidence="1">
    <location>
        <begin position="78"/>
        <end position="93"/>
    </location>
</feature>
<protein>
    <submittedName>
        <fullName evidence="2">Uncharacterized protein</fullName>
    </submittedName>
</protein>
<evidence type="ECO:0000313" key="2">
    <source>
        <dbReference type="EMBL" id="KAF7395708.1"/>
    </source>
</evidence>
<name>A0A834JW28_VESGE</name>
<organism evidence="2 3">
    <name type="scientific">Vespula germanica</name>
    <name type="common">German yellow jacket</name>
    <name type="synonym">Paravespula germanica</name>
    <dbReference type="NCBI Taxonomy" id="30212"/>
    <lineage>
        <taxon>Eukaryota</taxon>
        <taxon>Metazoa</taxon>
        <taxon>Ecdysozoa</taxon>
        <taxon>Arthropoda</taxon>
        <taxon>Hexapoda</taxon>
        <taxon>Insecta</taxon>
        <taxon>Pterygota</taxon>
        <taxon>Neoptera</taxon>
        <taxon>Endopterygota</taxon>
        <taxon>Hymenoptera</taxon>
        <taxon>Apocrita</taxon>
        <taxon>Aculeata</taxon>
        <taxon>Vespoidea</taxon>
        <taxon>Vespidae</taxon>
        <taxon>Vespinae</taxon>
        <taxon>Vespula</taxon>
    </lineage>
</organism>